<keyword evidence="2" id="KW-1185">Reference proteome</keyword>
<sequence length="176" mass="19365">MNTLKTPASWLRDSSLGIQSEGYSTLSKHPEGINGHPSLNALISFKEKSLKGTVESVEASVMVLDVCSSCDMGPLIRLETTLTGNRYLSICPITYTHSCPSCIPTDWDNSRRTMRHPMRPGLLPCGSMNTLLTLDTSIGLWQLDYSNPQKGKIRTVIPTPAGINHHIPFDPTTKRV</sequence>
<comment type="caution">
    <text evidence="1">The sequence shown here is derived from an EMBL/GenBank/DDBJ whole genome shotgun (WGS) entry which is preliminary data.</text>
</comment>
<protein>
    <submittedName>
        <fullName evidence="1">Uncharacterized protein</fullName>
    </submittedName>
</protein>
<evidence type="ECO:0000313" key="1">
    <source>
        <dbReference type="EMBL" id="GBM18280.1"/>
    </source>
</evidence>
<dbReference type="Proteomes" id="UP000499080">
    <property type="component" value="Unassembled WGS sequence"/>
</dbReference>
<dbReference type="OrthoDB" id="6469902at2759"/>
<gene>
    <name evidence="1" type="ORF">AVEN_147408_1</name>
</gene>
<dbReference type="AlphaFoldDB" id="A0A4Y2DNC3"/>
<dbReference type="EMBL" id="BGPR01000401">
    <property type="protein sequence ID" value="GBM18280.1"/>
    <property type="molecule type" value="Genomic_DNA"/>
</dbReference>
<evidence type="ECO:0000313" key="2">
    <source>
        <dbReference type="Proteomes" id="UP000499080"/>
    </source>
</evidence>
<organism evidence="1 2">
    <name type="scientific">Araneus ventricosus</name>
    <name type="common">Orbweaver spider</name>
    <name type="synonym">Epeira ventricosa</name>
    <dbReference type="NCBI Taxonomy" id="182803"/>
    <lineage>
        <taxon>Eukaryota</taxon>
        <taxon>Metazoa</taxon>
        <taxon>Ecdysozoa</taxon>
        <taxon>Arthropoda</taxon>
        <taxon>Chelicerata</taxon>
        <taxon>Arachnida</taxon>
        <taxon>Araneae</taxon>
        <taxon>Araneomorphae</taxon>
        <taxon>Entelegynae</taxon>
        <taxon>Araneoidea</taxon>
        <taxon>Araneidae</taxon>
        <taxon>Araneus</taxon>
    </lineage>
</organism>
<accession>A0A4Y2DNC3</accession>
<reference evidence="1 2" key="1">
    <citation type="journal article" date="2019" name="Sci. Rep.">
        <title>Orb-weaving spider Araneus ventricosus genome elucidates the spidroin gene catalogue.</title>
        <authorList>
            <person name="Kono N."/>
            <person name="Nakamura H."/>
            <person name="Ohtoshi R."/>
            <person name="Moran D.A.P."/>
            <person name="Shinohara A."/>
            <person name="Yoshida Y."/>
            <person name="Fujiwara M."/>
            <person name="Mori M."/>
            <person name="Tomita M."/>
            <person name="Arakawa K."/>
        </authorList>
    </citation>
    <scope>NUCLEOTIDE SEQUENCE [LARGE SCALE GENOMIC DNA]</scope>
</reference>
<name>A0A4Y2DNC3_ARAVE</name>
<proteinExistence type="predicted"/>